<evidence type="ECO:0000256" key="1">
    <source>
        <dbReference type="SAM" id="Coils"/>
    </source>
</evidence>
<keyword evidence="2" id="KW-0812">Transmembrane</keyword>
<feature type="coiled-coil region" evidence="1">
    <location>
        <begin position="56"/>
        <end position="97"/>
    </location>
</feature>
<reference evidence="3 4" key="1">
    <citation type="submission" date="2023-08" db="EMBL/GenBank/DDBJ databases">
        <title>Functional and genomic diversity of the sorghum phyllosphere microbiome.</title>
        <authorList>
            <person name="Shade A."/>
        </authorList>
    </citation>
    <scope>NUCLEOTIDE SEQUENCE [LARGE SCALE GENOMIC DNA]</scope>
    <source>
        <strain evidence="3 4">SORGH_AS_0335</strain>
    </source>
</reference>
<sequence length="374" mass="41503">MSKALRLSEKWFRRGLWLVAVVFASFLIGLGGTIVGDLPRVETPLQLDDFLDRKAAETLREQVKAARQAEDAAETALEQARLQRAKARSESASARETFDNWLATRSATQQAEHNPEVVQRTQALDALQQRERQTQQAVEAQQQAMLDARQAAEAAQSNLSQLEEGGYERLHAEMRKVELRVFLYRLALTLPLLIAAGWLFAKKRKSTYWPFVWGFIFFALFAFFVELVPYLPSYGGYVRYVVGIVITALVGRYAIVALNRYLERQKEAEALPDAQRREELSYDVALARLAKGVCPGCERTVDLKDTSIDFCPHCGIGLYDRCGACSTRKSAFARFCHACGAHAGRGADAASGRRRVLPDLAADTAGGQGEGAVP</sequence>
<protein>
    <submittedName>
        <fullName evidence="3">RNA-binding Zn-ribbon protein involved in translation (DUF1610 family)</fullName>
    </submittedName>
</protein>
<feature type="transmembrane region" description="Helical" evidence="2">
    <location>
        <begin position="208"/>
        <end position="231"/>
    </location>
</feature>
<feature type="transmembrane region" description="Helical" evidence="2">
    <location>
        <begin position="182"/>
        <end position="201"/>
    </location>
</feature>
<accession>A0ABU1I9Y5</accession>
<keyword evidence="2" id="KW-1133">Transmembrane helix</keyword>
<gene>
    <name evidence="3" type="ORF">QE399_001701</name>
</gene>
<keyword evidence="2" id="KW-0472">Membrane</keyword>
<organism evidence="3 4">
    <name type="scientific">Paracidovorax wautersii</name>
    <dbReference type="NCBI Taxonomy" id="1177982"/>
    <lineage>
        <taxon>Bacteria</taxon>
        <taxon>Pseudomonadati</taxon>
        <taxon>Pseudomonadota</taxon>
        <taxon>Betaproteobacteria</taxon>
        <taxon>Burkholderiales</taxon>
        <taxon>Comamonadaceae</taxon>
        <taxon>Paracidovorax</taxon>
    </lineage>
</organism>
<dbReference type="RefSeq" id="WP_309827955.1">
    <property type="nucleotide sequence ID" value="NZ_JAVIZX010000001.1"/>
</dbReference>
<feature type="coiled-coil region" evidence="1">
    <location>
        <begin position="123"/>
        <end position="165"/>
    </location>
</feature>
<dbReference type="Proteomes" id="UP001267710">
    <property type="component" value="Unassembled WGS sequence"/>
</dbReference>
<evidence type="ECO:0000313" key="4">
    <source>
        <dbReference type="Proteomes" id="UP001267710"/>
    </source>
</evidence>
<proteinExistence type="predicted"/>
<comment type="caution">
    <text evidence="3">The sequence shown here is derived from an EMBL/GenBank/DDBJ whole genome shotgun (WGS) entry which is preliminary data.</text>
</comment>
<keyword evidence="1" id="KW-0175">Coiled coil</keyword>
<dbReference type="EMBL" id="JAVIZX010000001">
    <property type="protein sequence ID" value="MDR6214012.1"/>
    <property type="molecule type" value="Genomic_DNA"/>
</dbReference>
<keyword evidence="4" id="KW-1185">Reference proteome</keyword>
<feature type="transmembrane region" description="Helical" evidence="2">
    <location>
        <begin position="237"/>
        <end position="258"/>
    </location>
</feature>
<name>A0ABU1I9Y5_9BURK</name>
<feature type="transmembrane region" description="Helical" evidence="2">
    <location>
        <begin position="16"/>
        <end position="35"/>
    </location>
</feature>
<evidence type="ECO:0000256" key="2">
    <source>
        <dbReference type="SAM" id="Phobius"/>
    </source>
</evidence>
<evidence type="ECO:0000313" key="3">
    <source>
        <dbReference type="EMBL" id="MDR6214012.1"/>
    </source>
</evidence>